<sequence>MLVEGLIKAVHDYDDDFIFEKFHEEWGRYGALSFLTNIASPFLERIGE</sequence>
<evidence type="ECO:0000313" key="1">
    <source>
        <dbReference type="EMBL" id="SVE22824.1"/>
    </source>
</evidence>
<accession>A0A383BSE8</accession>
<dbReference type="AlphaFoldDB" id="A0A383BSE8"/>
<gene>
    <name evidence="1" type="ORF">METZ01_LOCUS475678</name>
</gene>
<dbReference type="EMBL" id="UINC01202835">
    <property type="protein sequence ID" value="SVE22824.1"/>
    <property type="molecule type" value="Genomic_DNA"/>
</dbReference>
<feature type="non-terminal residue" evidence="1">
    <location>
        <position position="48"/>
    </location>
</feature>
<proteinExistence type="predicted"/>
<name>A0A383BSE8_9ZZZZ</name>
<organism evidence="1">
    <name type="scientific">marine metagenome</name>
    <dbReference type="NCBI Taxonomy" id="408172"/>
    <lineage>
        <taxon>unclassified sequences</taxon>
        <taxon>metagenomes</taxon>
        <taxon>ecological metagenomes</taxon>
    </lineage>
</organism>
<protein>
    <submittedName>
        <fullName evidence="1">Uncharacterized protein</fullName>
    </submittedName>
</protein>
<reference evidence="1" key="1">
    <citation type="submission" date="2018-05" db="EMBL/GenBank/DDBJ databases">
        <authorList>
            <person name="Lanie J.A."/>
            <person name="Ng W.-L."/>
            <person name="Kazmierczak K.M."/>
            <person name="Andrzejewski T.M."/>
            <person name="Davidsen T.M."/>
            <person name="Wayne K.J."/>
            <person name="Tettelin H."/>
            <person name="Glass J.I."/>
            <person name="Rusch D."/>
            <person name="Podicherti R."/>
            <person name="Tsui H.-C.T."/>
            <person name="Winkler M.E."/>
        </authorList>
    </citation>
    <scope>NUCLEOTIDE SEQUENCE</scope>
</reference>